<dbReference type="PANTHER" id="PTHR43092">
    <property type="entry name" value="L-CYSTEINE DESULFHYDRASE"/>
    <property type="match status" value="1"/>
</dbReference>
<sequence>AHSLKWAPGDEVLVTDQVHSGVFNIFSHLCGRAGANLRTVALPWPVSSARQITDAVKPHLNERVRLAVFDHVSSKHSIVMPLKTLVNMCHAAGIAVLVDGAHAPGMLDLQASEIGADWYIGNCHKWLLAPRGSAFLVTLPEKQMVTHPAVISTTFGQGFWTEFAWTGTRDPSSWLSVAAALEFWRGLGIKEGRGYMCSLADWAGDQLASDWRTERGAGSNLTGAMITVRAPQNKPLKSRDANFLHDWLLREHNIEVPVFSFNDALWLRISVHLYNNEADIMRLSQALRQHIPT</sequence>
<dbReference type="EMBL" id="UINC01136241">
    <property type="protein sequence ID" value="SVD20894.1"/>
    <property type="molecule type" value="Genomic_DNA"/>
</dbReference>
<dbReference type="Gene3D" id="3.90.1150.10">
    <property type="entry name" value="Aspartate Aminotransferase, domain 1"/>
    <property type="match status" value="1"/>
</dbReference>
<evidence type="ECO:0000313" key="3">
    <source>
        <dbReference type="EMBL" id="SVD20894.1"/>
    </source>
</evidence>
<feature type="non-terminal residue" evidence="3">
    <location>
        <position position="1"/>
    </location>
</feature>
<proteinExistence type="predicted"/>
<dbReference type="AlphaFoldDB" id="A0A382TFK7"/>
<dbReference type="InterPro" id="IPR000192">
    <property type="entry name" value="Aminotrans_V_dom"/>
</dbReference>
<reference evidence="3" key="1">
    <citation type="submission" date="2018-05" db="EMBL/GenBank/DDBJ databases">
        <authorList>
            <person name="Lanie J.A."/>
            <person name="Ng W.-L."/>
            <person name="Kazmierczak K.M."/>
            <person name="Andrzejewski T.M."/>
            <person name="Davidsen T.M."/>
            <person name="Wayne K.J."/>
            <person name="Tettelin H."/>
            <person name="Glass J.I."/>
            <person name="Rusch D."/>
            <person name="Podicherti R."/>
            <person name="Tsui H.-C.T."/>
            <person name="Winkler M.E."/>
        </authorList>
    </citation>
    <scope>NUCLEOTIDE SEQUENCE</scope>
</reference>
<dbReference type="SUPFAM" id="SSF53383">
    <property type="entry name" value="PLP-dependent transferases"/>
    <property type="match status" value="1"/>
</dbReference>
<dbReference type="PANTHER" id="PTHR43092:SF2">
    <property type="entry name" value="HERCYNYLCYSTEINE SULFOXIDE LYASE"/>
    <property type="match status" value="1"/>
</dbReference>
<dbReference type="InterPro" id="IPR015421">
    <property type="entry name" value="PyrdxlP-dep_Trfase_major"/>
</dbReference>
<gene>
    <name evidence="3" type="ORF">METZ01_LOCUS373748</name>
</gene>
<dbReference type="Pfam" id="PF00266">
    <property type="entry name" value="Aminotran_5"/>
    <property type="match status" value="1"/>
</dbReference>
<feature type="domain" description="Aminotransferase class V" evidence="2">
    <location>
        <begin position="4"/>
        <end position="282"/>
    </location>
</feature>
<protein>
    <recommendedName>
        <fullName evidence="2">Aminotransferase class V domain-containing protein</fullName>
    </recommendedName>
</protein>
<name>A0A382TFK7_9ZZZZ</name>
<keyword evidence="1" id="KW-0663">Pyridoxal phosphate</keyword>
<evidence type="ECO:0000259" key="2">
    <source>
        <dbReference type="Pfam" id="PF00266"/>
    </source>
</evidence>
<accession>A0A382TFK7</accession>
<dbReference type="InterPro" id="IPR015424">
    <property type="entry name" value="PyrdxlP-dep_Trfase"/>
</dbReference>
<evidence type="ECO:0000256" key="1">
    <source>
        <dbReference type="ARBA" id="ARBA00022898"/>
    </source>
</evidence>
<dbReference type="Gene3D" id="3.40.640.10">
    <property type="entry name" value="Type I PLP-dependent aspartate aminotransferase-like (Major domain)"/>
    <property type="match status" value="1"/>
</dbReference>
<dbReference type="InterPro" id="IPR015422">
    <property type="entry name" value="PyrdxlP-dep_Trfase_small"/>
</dbReference>
<organism evidence="3">
    <name type="scientific">marine metagenome</name>
    <dbReference type="NCBI Taxonomy" id="408172"/>
    <lineage>
        <taxon>unclassified sequences</taxon>
        <taxon>metagenomes</taxon>
        <taxon>ecological metagenomes</taxon>
    </lineage>
</organism>